<dbReference type="InterPro" id="IPR050248">
    <property type="entry name" value="Polysacc_deacetylase_ArnD"/>
</dbReference>
<dbReference type="Gene3D" id="3.20.20.370">
    <property type="entry name" value="Glycoside hydrolase/deacetylase"/>
    <property type="match status" value="1"/>
</dbReference>
<dbReference type="PROSITE" id="PS51677">
    <property type="entry name" value="NODB"/>
    <property type="match status" value="1"/>
</dbReference>
<feature type="domain" description="NodB homology" evidence="1">
    <location>
        <begin position="126"/>
        <end position="316"/>
    </location>
</feature>
<name>A0ABX0YU41_STRTL</name>
<reference evidence="2 3" key="1">
    <citation type="submission" date="2020-03" db="EMBL/GenBank/DDBJ databases">
        <title>WGS of actinomycetes isolated from Thailand.</title>
        <authorList>
            <person name="Thawai C."/>
        </authorList>
    </citation>
    <scope>NUCLEOTIDE SEQUENCE [LARGE SCALE GENOMIC DNA]</scope>
    <source>
        <strain evidence="2 3">NBRC 13905</strain>
    </source>
</reference>
<dbReference type="InterPro" id="IPR011330">
    <property type="entry name" value="Glyco_hydro/deAcase_b/a-brl"/>
</dbReference>
<dbReference type="EMBL" id="JAATEL010000008">
    <property type="protein sequence ID" value="NJP14610.1"/>
    <property type="molecule type" value="Genomic_DNA"/>
</dbReference>
<gene>
    <name evidence="2" type="ORF">HCJ95_09960</name>
</gene>
<protein>
    <submittedName>
        <fullName evidence="2">Polysaccharide deacetylase family protein</fullName>
    </submittedName>
</protein>
<comment type="caution">
    <text evidence="2">The sequence shown here is derived from an EMBL/GenBank/DDBJ whole genome shotgun (WGS) entry which is preliminary data.</text>
</comment>
<sequence>MITVVQNDKKGAKWGSGPRVLVLALVAAVLAAGCSRPDAVPGPAQGPQLYLAPPAQALQDYADRLRAATTARAAAARRWGLQRVPLPPPAPPADKPRIRTRPGFEVQHHEDWDLPPVFTTVPTRDKVVFLTIDDGAEKDPAFLRMMKDLKIPYSTFLSDYLVRDDYDYFRAVQDSGVTLNNHTLHHRYLRGRPYEEQEREICGMQDVMEREFGTRPRLFRPPYGAYDQNTLRAARSCGIRYAPIWNAEVFVDHWEFREADQRLHPGDIVLTHFRGRREWNGTMVDDMRRFLDHVTAHGFAVARLEDYLEDRLEDDA</sequence>
<evidence type="ECO:0000259" key="1">
    <source>
        <dbReference type="PROSITE" id="PS51677"/>
    </source>
</evidence>
<evidence type="ECO:0000313" key="2">
    <source>
        <dbReference type="EMBL" id="NJP14610.1"/>
    </source>
</evidence>
<keyword evidence="3" id="KW-1185">Reference proteome</keyword>
<organism evidence="2 3">
    <name type="scientific">Streptomyces thermoviolaceus subsp. thermoviolaceus</name>
    <dbReference type="NCBI Taxonomy" id="66860"/>
    <lineage>
        <taxon>Bacteria</taxon>
        <taxon>Bacillati</taxon>
        <taxon>Actinomycetota</taxon>
        <taxon>Actinomycetes</taxon>
        <taxon>Kitasatosporales</taxon>
        <taxon>Streptomycetaceae</taxon>
        <taxon>Streptomyces</taxon>
    </lineage>
</organism>
<evidence type="ECO:0000313" key="3">
    <source>
        <dbReference type="Proteomes" id="UP000635996"/>
    </source>
</evidence>
<dbReference type="Proteomes" id="UP000635996">
    <property type="component" value="Unassembled WGS sequence"/>
</dbReference>
<proteinExistence type="predicted"/>
<dbReference type="PANTHER" id="PTHR10587:SF134">
    <property type="entry name" value="SECRETED PROTEIN"/>
    <property type="match status" value="1"/>
</dbReference>
<dbReference type="InterPro" id="IPR002509">
    <property type="entry name" value="NODB_dom"/>
</dbReference>
<dbReference type="PANTHER" id="PTHR10587">
    <property type="entry name" value="GLYCOSYL TRANSFERASE-RELATED"/>
    <property type="match status" value="1"/>
</dbReference>
<dbReference type="SUPFAM" id="SSF88713">
    <property type="entry name" value="Glycoside hydrolase/deacetylase"/>
    <property type="match status" value="1"/>
</dbReference>
<dbReference type="Pfam" id="PF01522">
    <property type="entry name" value="Polysacc_deac_1"/>
    <property type="match status" value="1"/>
</dbReference>
<accession>A0ABX0YU41</accession>
<dbReference type="CDD" id="cd10917">
    <property type="entry name" value="CE4_NodB_like_6s_7s"/>
    <property type="match status" value="1"/>
</dbReference>
<dbReference type="RefSeq" id="WP_168131393.1">
    <property type="nucleotide sequence ID" value="NZ_BMVZ01000009.1"/>
</dbReference>